<comment type="caution">
    <text evidence="2">The sequence shown here is derived from an EMBL/GenBank/DDBJ whole genome shotgun (WGS) entry which is preliminary data.</text>
</comment>
<dbReference type="GO" id="GO:0016020">
    <property type="term" value="C:membrane"/>
    <property type="evidence" value="ECO:0007669"/>
    <property type="project" value="TreeGrafter"/>
</dbReference>
<keyword evidence="3" id="KW-1185">Reference proteome</keyword>
<dbReference type="Pfam" id="PF00650">
    <property type="entry name" value="CRAL_TRIO"/>
    <property type="match status" value="1"/>
</dbReference>
<dbReference type="InterPro" id="IPR001251">
    <property type="entry name" value="CRAL-TRIO_dom"/>
</dbReference>
<reference evidence="2" key="1">
    <citation type="submission" date="2022-12" db="EMBL/GenBank/DDBJ databases">
        <title>Chromosome-level genome assembly of the bean flower thrips Megalurothrips usitatus.</title>
        <authorList>
            <person name="Ma L."/>
            <person name="Liu Q."/>
            <person name="Li H."/>
            <person name="Cai W."/>
        </authorList>
    </citation>
    <scope>NUCLEOTIDE SEQUENCE</scope>
    <source>
        <strain evidence="2">Cailab_2022a</strain>
    </source>
</reference>
<dbReference type="SUPFAM" id="SSF52087">
    <property type="entry name" value="CRAL/TRIO domain"/>
    <property type="match status" value="1"/>
</dbReference>
<dbReference type="InterPro" id="IPR036865">
    <property type="entry name" value="CRAL-TRIO_dom_sf"/>
</dbReference>
<evidence type="ECO:0000259" key="1">
    <source>
        <dbReference type="PROSITE" id="PS50191"/>
    </source>
</evidence>
<dbReference type="InterPro" id="IPR036273">
    <property type="entry name" value="CRAL/TRIO_N_dom_sf"/>
</dbReference>
<dbReference type="Proteomes" id="UP001075354">
    <property type="component" value="Chromosome 7"/>
</dbReference>
<dbReference type="PRINTS" id="PR00180">
    <property type="entry name" value="CRETINALDHBP"/>
</dbReference>
<protein>
    <recommendedName>
        <fullName evidence="1">CRAL-TRIO domain-containing protein</fullName>
    </recommendedName>
</protein>
<dbReference type="PANTHER" id="PTHR10174">
    <property type="entry name" value="ALPHA-TOCOPHEROL TRANSFER PROTEIN-RELATED"/>
    <property type="match status" value="1"/>
</dbReference>
<name>A0AAV7XMP9_9NEOP</name>
<proteinExistence type="predicted"/>
<accession>A0AAV7XMP9</accession>
<feature type="domain" description="CRAL-TRIO" evidence="1">
    <location>
        <begin position="165"/>
        <end position="271"/>
    </location>
</feature>
<dbReference type="Gene3D" id="3.40.525.10">
    <property type="entry name" value="CRAL-TRIO lipid binding domain"/>
    <property type="match status" value="1"/>
</dbReference>
<dbReference type="CDD" id="cd00170">
    <property type="entry name" value="SEC14"/>
    <property type="match status" value="1"/>
</dbReference>
<evidence type="ECO:0000313" key="2">
    <source>
        <dbReference type="EMBL" id="KAJ1526187.1"/>
    </source>
</evidence>
<dbReference type="Gene3D" id="1.10.8.20">
    <property type="entry name" value="N-terminal domain of phosphatidylinositol transfer protein sec14p"/>
    <property type="match status" value="1"/>
</dbReference>
<dbReference type="SUPFAM" id="SSF46938">
    <property type="entry name" value="CRAL/TRIO N-terminal domain"/>
    <property type="match status" value="1"/>
</dbReference>
<dbReference type="PANTHER" id="PTHR10174:SF224">
    <property type="entry name" value="RETINOL-BINDING PROTEIN PINTA"/>
    <property type="match status" value="1"/>
</dbReference>
<dbReference type="AlphaFoldDB" id="A0AAV7XMP9"/>
<evidence type="ECO:0000313" key="3">
    <source>
        <dbReference type="Proteomes" id="UP001075354"/>
    </source>
</evidence>
<dbReference type="PROSITE" id="PS50191">
    <property type="entry name" value="CRAL_TRIO"/>
    <property type="match status" value="1"/>
</dbReference>
<organism evidence="2 3">
    <name type="scientific">Megalurothrips usitatus</name>
    <name type="common">bean blossom thrips</name>
    <dbReference type="NCBI Taxonomy" id="439358"/>
    <lineage>
        <taxon>Eukaryota</taxon>
        <taxon>Metazoa</taxon>
        <taxon>Ecdysozoa</taxon>
        <taxon>Arthropoda</taxon>
        <taxon>Hexapoda</taxon>
        <taxon>Insecta</taxon>
        <taxon>Pterygota</taxon>
        <taxon>Neoptera</taxon>
        <taxon>Paraneoptera</taxon>
        <taxon>Thysanoptera</taxon>
        <taxon>Terebrantia</taxon>
        <taxon>Thripoidea</taxon>
        <taxon>Thripidae</taxon>
        <taxon>Megalurothrips</taxon>
    </lineage>
</organism>
<sequence length="294" mass="33158">MSTEAADVVAPTLDPTWDLPAVPSVEAVRGGPLPPTLVLGKDKEEALHELGRWVRAEGLPDTADSELVKFIHSCDYDLEKAKKCARDFYKGRRDNPELFSGWDTALPNMQSIHDVVLCATLPRKTPENFRIMVTALKTSDTTNYVIADVCKSMLMSMEMLFLTEPTCAGIVVLHDLSKVTFSHFLKVAWSMPRKLQAYMEDGLPIKRETVHLLNCSPFVDNGLKLMRHIGRKEDWDRMRVHRAAGDYSELHKFVPVDCLPSDFGGSLPSLEELHDMTIRRMAAFKDIFRSRGLI</sequence>
<dbReference type="GO" id="GO:1902936">
    <property type="term" value="F:phosphatidylinositol bisphosphate binding"/>
    <property type="evidence" value="ECO:0007669"/>
    <property type="project" value="TreeGrafter"/>
</dbReference>
<gene>
    <name evidence="2" type="ORF">ONE63_009346</name>
</gene>
<dbReference type="EMBL" id="JAPTSV010000007">
    <property type="protein sequence ID" value="KAJ1526187.1"/>
    <property type="molecule type" value="Genomic_DNA"/>
</dbReference>